<dbReference type="Proteomes" id="UP000243797">
    <property type="component" value="Unassembled WGS sequence"/>
</dbReference>
<proteinExistence type="predicted"/>
<sequence length="291" mass="29772">MGLLHPILHFSLDAHLAPYIPRSFLPRLPRILSYPLGHHASPQPLPPTLHTLHATLSTLVALLTVTSISHFSPSHLLSASPLLPPLGAGAVLNYLCPSLPASQPRPTIAGQTLSAVIGVAVTRLFATLPGRATQDGFEGVVWLAAPVAVALAVLAMRVAGCVHPPGGATAALVVVERGIREVGWDVVGLVVVGTATMVGVGCVVNNLWGAWPGWWVVEGESGGFWTGEKEDVGGSGIVGLGEGGGESERAAGSGDEEKAVGGNEGMERARSNESQIGLRGGVCPCCGRGGA</sequence>
<evidence type="ECO:0000313" key="3">
    <source>
        <dbReference type="EMBL" id="PNS15376.1"/>
    </source>
</evidence>
<dbReference type="InterPro" id="IPR058581">
    <property type="entry name" value="TM_HPP"/>
</dbReference>
<evidence type="ECO:0000313" key="4">
    <source>
        <dbReference type="Proteomes" id="UP000243797"/>
    </source>
</evidence>
<dbReference type="AlphaFoldDB" id="A0A2K1QJR2"/>
<dbReference type="STRING" id="2082308.A0A2K1QJR2"/>
<dbReference type="EMBL" id="NKHZ01000070">
    <property type="protein sequence ID" value="PNS15376.1"/>
    <property type="molecule type" value="Genomic_DNA"/>
</dbReference>
<keyword evidence="4" id="KW-1185">Reference proteome</keyword>
<organism evidence="3 4">
    <name type="scientific">Sphaceloma murrayae</name>
    <dbReference type="NCBI Taxonomy" id="2082308"/>
    <lineage>
        <taxon>Eukaryota</taxon>
        <taxon>Fungi</taxon>
        <taxon>Dikarya</taxon>
        <taxon>Ascomycota</taxon>
        <taxon>Pezizomycotina</taxon>
        <taxon>Dothideomycetes</taxon>
        <taxon>Dothideomycetidae</taxon>
        <taxon>Myriangiales</taxon>
        <taxon>Elsinoaceae</taxon>
        <taxon>Sphaceloma</taxon>
    </lineage>
</organism>
<dbReference type="PANTHER" id="PTHR33741">
    <property type="entry name" value="TRANSMEMBRANE PROTEIN DDB_G0269096-RELATED"/>
    <property type="match status" value="1"/>
</dbReference>
<protein>
    <recommendedName>
        <fullName evidence="2">HPP transmembrane region domain-containing protein</fullName>
    </recommendedName>
</protein>
<name>A0A2K1QJR2_9PEZI</name>
<feature type="compositionally biased region" description="Basic and acidic residues" evidence="1">
    <location>
        <begin position="255"/>
        <end position="271"/>
    </location>
</feature>
<evidence type="ECO:0000259" key="2">
    <source>
        <dbReference type="Pfam" id="PF04982"/>
    </source>
</evidence>
<accession>A0A2K1QJR2</accession>
<feature type="domain" description="HPP transmembrane region" evidence="2">
    <location>
        <begin position="48"/>
        <end position="208"/>
    </location>
</feature>
<dbReference type="InParanoid" id="A0A2K1QJR2"/>
<dbReference type="InterPro" id="IPR007065">
    <property type="entry name" value="HPP"/>
</dbReference>
<comment type="caution">
    <text evidence="3">The sequence shown here is derived from an EMBL/GenBank/DDBJ whole genome shotgun (WGS) entry which is preliminary data.</text>
</comment>
<dbReference type="OrthoDB" id="2016548at2759"/>
<dbReference type="PANTHER" id="PTHR33741:SF5">
    <property type="entry name" value="TRANSMEMBRANE PROTEIN DDB_G0269096-RELATED"/>
    <property type="match status" value="1"/>
</dbReference>
<evidence type="ECO:0000256" key="1">
    <source>
        <dbReference type="SAM" id="MobiDB-lite"/>
    </source>
</evidence>
<feature type="region of interest" description="Disordered" evidence="1">
    <location>
        <begin position="243"/>
        <end position="273"/>
    </location>
</feature>
<reference evidence="3 4" key="1">
    <citation type="submission" date="2017-06" db="EMBL/GenBank/DDBJ databases">
        <title>Draft genome sequence of a variant of Elsinoe murrayae.</title>
        <authorList>
            <person name="Cheng Q."/>
        </authorList>
    </citation>
    <scope>NUCLEOTIDE SEQUENCE [LARGE SCALE GENOMIC DNA]</scope>
    <source>
        <strain evidence="3 4">CQ-2017a</strain>
    </source>
</reference>
<gene>
    <name evidence="3" type="ORF">CAC42_635</name>
</gene>
<dbReference type="Pfam" id="PF04982">
    <property type="entry name" value="TM_HPP"/>
    <property type="match status" value="1"/>
</dbReference>